<gene>
    <name evidence="2" type="ORF">SAMN06297468_1418</name>
</gene>
<evidence type="ECO:0000256" key="1">
    <source>
        <dbReference type="SAM" id="MobiDB-lite"/>
    </source>
</evidence>
<dbReference type="EMBL" id="FXWG01000002">
    <property type="protein sequence ID" value="SMQ69192.1"/>
    <property type="molecule type" value="Genomic_DNA"/>
</dbReference>
<evidence type="ECO:0000313" key="3">
    <source>
        <dbReference type="Proteomes" id="UP000194420"/>
    </source>
</evidence>
<organism evidence="2 3">
    <name type="scientific">Altererythrobacter xiamenensis</name>
    <dbReference type="NCBI Taxonomy" id="1316679"/>
    <lineage>
        <taxon>Bacteria</taxon>
        <taxon>Pseudomonadati</taxon>
        <taxon>Pseudomonadota</taxon>
        <taxon>Alphaproteobacteria</taxon>
        <taxon>Sphingomonadales</taxon>
        <taxon>Erythrobacteraceae</taxon>
        <taxon>Altererythrobacter</taxon>
    </lineage>
</organism>
<dbReference type="AlphaFoldDB" id="A0A1Y6F8X3"/>
<accession>A0A1Y6F8X3</accession>
<protein>
    <submittedName>
        <fullName evidence="2">Uncharacterized protein</fullName>
    </submittedName>
</protein>
<keyword evidence="3" id="KW-1185">Reference proteome</keyword>
<name>A0A1Y6F8X3_9SPHN</name>
<reference evidence="3" key="1">
    <citation type="submission" date="2017-04" db="EMBL/GenBank/DDBJ databases">
        <authorList>
            <person name="Varghese N."/>
            <person name="Submissions S."/>
        </authorList>
    </citation>
    <scope>NUCLEOTIDE SEQUENCE [LARGE SCALE GENOMIC DNA]</scope>
</reference>
<dbReference type="Proteomes" id="UP000194420">
    <property type="component" value="Unassembled WGS sequence"/>
</dbReference>
<evidence type="ECO:0000313" key="2">
    <source>
        <dbReference type="EMBL" id="SMQ69192.1"/>
    </source>
</evidence>
<feature type="region of interest" description="Disordered" evidence="1">
    <location>
        <begin position="1"/>
        <end position="22"/>
    </location>
</feature>
<proteinExistence type="predicted"/>
<sequence>MAGLSINCHHGKEDLEEIPPQLNRGETLSMKAADPCLGALIDAMRDIANRLLGSNCSQMCKRQLRATRLIWRP</sequence>